<name>A0A6M0SK96_9CYAN</name>
<accession>A0A6M0SK96</accession>
<evidence type="ECO:0000313" key="2">
    <source>
        <dbReference type="EMBL" id="NEZ68313.1"/>
    </source>
</evidence>
<reference evidence="2 3" key="1">
    <citation type="journal article" date="2020" name="Microb. Ecol.">
        <title>Ecogenomics of the Marine Benthic Filamentous Cyanobacterium Adonisia.</title>
        <authorList>
            <person name="Walter J.M."/>
            <person name="Coutinho F.H."/>
            <person name="Leomil L."/>
            <person name="Hargreaves P.I."/>
            <person name="Campeao M.E."/>
            <person name="Vieira V.V."/>
            <person name="Silva B.S."/>
            <person name="Fistarol G.O."/>
            <person name="Salomon P.S."/>
            <person name="Sawabe T."/>
            <person name="Mino S."/>
            <person name="Hosokawa M."/>
            <person name="Miyashita H."/>
            <person name="Maruyama F."/>
            <person name="van Verk M.C."/>
            <person name="Dutilh B.E."/>
            <person name="Thompson C.C."/>
            <person name="Thompson F.L."/>
        </authorList>
    </citation>
    <scope>NUCLEOTIDE SEQUENCE [LARGE SCALE GENOMIC DNA]</scope>
    <source>
        <strain evidence="2 3">CCMR0082</strain>
    </source>
</reference>
<comment type="caution">
    <text evidence="2">The sequence shown here is derived from an EMBL/GenBank/DDBJ whole genome shotgun (WGS) entry which is preliminary data.</text>
</comment>
<organism evidence="2 3">
    <name type="scientific">Adonisia turfae CCMR0082</name>
    <dbReference type="NCBI Taxonomy" id="2304604"/>
    <lineage>
        <taxon>Bacteria</taxon>
        <taxon>Bacillati</taxon>
        <taxon>Cyanobacteriota</taxon>
        <taxon>Adonisia</taxon>
        <taxon>Adonisia turfae</taxon>
    </lineage>
</organism>
<sequence length="185" mass="20985">MAWRPPPATGRTGEIDFDQMTEPSDPGIGQIWRERQLSGLTVGDWEWSGSLWLSVTRNIISDNESALLDTNNANLRILYLPINSFIETASIFHERLVGIIDQDNYLNWEIRVGRGDGFSNTSYPLLANGSILENFIYINNNIEINFFMNPIDPYDQGHLRITVEKVGSSGGGRLGWSLKIREVRR</sequence>
<proteinExistence type="predicted"/>
<gene>
    <name evidence="2" type="ORF">D0962_37235</name>
</gene>
<dbReference type="AlphaFoldDB" id="A0A6M0SK96"/>
<evidence type="ECO:0000256" key="1">
    <source>
        <dbReference type="SAM" id="MobiDB-lite"/>
    </source>
</evidence>
<feature type="region of interest" description="Disordered" evidence="1">
    <location>
        <begin position="1"/>
        <end position="20"/>
    </location>
</feature>
<dbReference type="EMBL" id="QZCE01000002">
    <property type="protein sequence ID" value="NEZ68313.1"/>
    <property type="molecule type" value="Genomic_DNA"/>
</dbReference>
<protein>
    <submittedName>
        <fullName evidence="2">Uncharacterized protein</fullName>
    </submittedName>
</protein>
<evidence type="ECO:0000313" key="3">
    <source>
        <dbReference type="Proteomes" id="UP000473574"/>
    </source>
</evidence>
<dbReference type="RefSeq" id="WP_163671543.1">
    <property type="nucleotide sequence ID" value="NZ_QZCE01000002.1"/>
</dbReference>
<dbReference type="Proteomes" id="UP000473574">
    <property type="component" value="Unassembled WGS sequence"/>
</dbReference>